<evidence type="ECO:0000256" key="1">
    <source>
        <dbReference type="SAM" id="SignalP"/>
    </source>
</evidence>
<feature type="signal peptide" evidence="1">
    <location>
        <begin position="1"/>
        <end position="22"/>
    </location>
</feature>
<accession>A0A1X6PA25</accession>
<dbReference type="AlphaFoldDB" id="A0A1X6PA25"/>
<organism evidence="2 3">
    <name type="scientific">Porphyra umbilicalis</name>
    <name type="common">Purple laver</name>
    <name type="synonym">Red alga</name>
    <dbReference type="NCBI Taxonomy" id="2786"/>
    <lineage>
        <taxon>Eukaryota</taxon>
        <taxon>Rhodophyta</taxon>
        <taxon>Bangiophyceae</taxon>
        <taxon>Bangiales</taxon>
        <taxon>Bangiaceae</taxon>
        <taxon>Porphyra</taxon>
    </lineage>
</organism>
<proteinExistence type="predicted"/>
<keyword evidence="3" id="KW-1185">Reference proteome</keyword>
<name>A0A1X6PA25_PORUM</name>
<sequence length="148" mass="16054">MMFVKFIEALALGKYWLAQAAARCPWHSAERRLVCIAVNFVSTLVKSDTSSPSIDRTTHPPSNTTVRPACKWLRQRPCSYAIAHGSARPSLATGLGSLSPSPSSIGLACSPHTLVLVFARTRDRRVCSLTTTLTTMAARRHSVSLSSL</sequence>
<keyword evidence="1" id="KW-0732">Signal</keyword>
<feature type="chain" id="PRO_5012982115" description="Secreted protein" evidence="1">
    <location>
        <begin position="23"/>
        <end position="148"/>
    </location>
</feature>
<evidence type="ECO:0000313" key="2">
    <source>
        <dbReference type="EMBL" id="OSX77600.1"/>
    </source>
</evidence>
<evidence type="ECO:0008006" key="4">
    <source>
        <dbReference type="Google" id="ProtNLM"/>
    </source>
</evidence>
<evidence type="ECO:0000313" key="3">
    <source>
        <dbReference type="Proteomes" id="UP000218209"/>
    </source>
</evidence>
<reference evidence="2 3" key="1">
    <citation type="submission" date="2017-03" db="EMBL/GenBank/DDBJ databases">
        <title>WGS assembly of Porphyra umbilicalis.</title>
        <authorList>
            <person name="Brawley S.H."/>
            <person name="Blouin N.A."/>
            <person name="Ficko-Blean E."/>
            <person name="Wheeler G.L."/>
            <person name="Lohr M."/>
            <person name="Goodson H.V."/>
            <person name="Jenkins J.W."/>
            <person name="Blaby-Haas C.E."/>
            <person name="Helliwell K.E."/>
            <person name="Chan C."/>
            <person name="Marriage T."/>
            <person name="Bhattacharya D."/>
            <person name="Klein A.S."/>
            <person name="Badis Y."/>
            <person name="Brodie J."/>
            <person name="Cao Y."/>
            <person name="Collen J."/>
            <person name="Dittami S.M."/>
            <person name="Gachon C.M."/>
            <person name="Green B.R."/>
            <person name="Karpowicz S."/>
            <person name="Kim J.W."/>
            <person name="Kudahl U."/>
            <person name="Lin S."/>
            <person name="Michel G."/>
            <person name="Mittag M."/>
            <person name="Olson B.J."/>
            <person name="Pangilinan J."/>
            <person name="Peng Y."/>
            <person name="Qiu H."/>
            <person name="Shu S."/>
            <person name="Singer J.T."/>
            <person name="Smith A.G."/>
            <person name="Sprecher B.N."/>
            <person name="Wagner V."/>
            <person name="Wang W."/>
            <person name="Wang Z.-Y."/>
            <person name="Yan J."/>
            <person name="Yarish C."/>
            <person name="Zoeuner-Riek S."/>
            <person name="Zhuang Y."/>
            <person name="Zou Y."/>
            <person name="Lindquist E.A."/>
            <person name="Grimwood J."/>
            <person name="Barry K."/>
            <person name="Rokhsar D.S."/>
            <person name="Schmutz J."/>
            <person name="Stiller J.W."/>
            <person name="Grossman A.R."/>
            <person name="Prochnik S.E."/>
        </authorList>
    </citation>
    <scope>NUCLEOTIDE SEQUENCE [LARGE SCALE GENOMIC DNA]</scope>
    <source>
        <strain evidence="2">4086291</strain>
    </source>
</reference>
<dbReference type="Proteomes" id="UP000218209">
    <property type="component" value="Unassembled WGS sequence"/>
</dbReference>
<gene>
    <name evidence="2" type="ORF">BU14_0142s0011</name>
</gene>
<protein>
    <recommendedName>
        <fullName evidence="4">Secreted protein</fullName>
    </recommendedName>
</protein>
<dbReference type="EMBL" id="KV918833">
    <property type="protein sequence ID" value="OSX77600.1"/>
    <property type="molecule type" value="Genomic_DNA"/>
</dbReference>